<feature type="chain" id="PRO_5043759145" description="YHS domain-containing protein" evidence="1">
    <location>
        <begin position="21"/>
        <end position="171"/>
    </location>
</feature>
<gene>
    <name evidence="2" type="ORF">NT6N_22020</name>
</gene>
<evidence type="ECO:0000256" key="1">
    <source>
        <dbReference type="SAM" id="SignalP"/>
    </source>
</evidence>
<reference evidence="2" key="1">
    <citation type="submission" date="2024-07" db="EMBL/GenBank/DDBJ databases">
        <title>Complete genome sequence of Verrucomicrobiaceae bacterium NT6N.</title>
        <authorList>
            <person name="Huang C."/>
            <person name="Takami H."/>
            <person name="Hamasaki K."/>
        </authorList>
    </citation>
    <scope>NUCLEOTIDE SEQUENCE</scope>
    <source>
        <strain evidence="2">NT6N</strain>
    </source>
</reference>
<dbReference type="EMBL" id="AP026866">
    <property type="protein sequence ID" value="BDS07162.1"/>
    <property type="molecule type" value="Genomic_DNA"/>
</dbReference>
<accession>A0AAT9FM07</accession>
<evidence type="ECO:0000313" key="2">
    <source>
        <dbReference type="EMBL" id="BDS07162.1"/>
    </source>
</evidence>
<feature type="signal peptide" evidence="1">
    <location>
        <begin position="1"/>
        <end position="20"/>
    </location>
</feature>
<dbReference type="PROSITE" id="PS51257">
    <property type="entry name" value="PROKAR_LIPOPROTEIN"/>
    <property type="match status" value="1"/>
</dbReference>
<dbReference type="AlphaFoldDB" id="A0AAT9FM07"/>
<sequence length="171" mass="18505">MRSKYVSPIAAALLATVSLACTKSASGTKVTVEKSLVNTSGVTQIAINGFDPVAFFTEGKAVHGEPEITSTHEGAVYMFASHEHKESFNKEPGKYLPQYGGFSALAASYGSLLPVDISTWKVRDGKLYLDLNPEYADDFHADFASNVEKADAQWPKLIEKNKELNAANVSE</sequence>
<evidence type="ECO:0008006" key="3">
    <source>
        <dbReference type="Google" id="ProtNLM"/>
    </source>
</evidence>
<dbReference type="KEGG" id="osu:NT6N_22020"/>
<dbReference type="NCBIfam" id="NF041384">
    <property type="entry name" value="YHS_seleno_dom"/>
    <property type="match status" value="1"/>
</dbReference>
<keyword evidence="1" id="KW-0732">Signal</keyword>
<name>A0AAT9FM07_9BACT</name>
<protein>
    <recommendedName>
        <fullName evidence="3">YHS domain-containing protein</fullName>
    </recommendedName>
</protein>
<organism evidence="2">
    <name type="scientific">Oceaniferula spumae</name>
    <dbReference type="NCBI Taxonomy" id="2979115"/>
    <lineage>
        <taxon>Bacteria</taxon>
        <taxon>Pseudomonadati</taxon>
        <taxon>Verrucomicrobiota</taxon>
        <taxon>Verrucomicrobiia</taxon>
        <taxon>Verrucomicrobiales</taxon>
        <taxon>Verrucomicrobiaceae</taxon>
        <taxon>Oceaniferula</taxon>
    </lineage>
</organism>
<proteinExistence type="predicted"/>